<organism evidence="8">
    <name type="scientific">Cladocopium goreaui</name>
    <dbReference type="NCBI Taxonomy" id="2562237"/>
    <lineage>
        <taxon>Eukaryota</taxon>
        <taxon>Sar</taxon>
        <taxon>Alveolata</taxon>
        <taxon>Dinophyceae</taxon>
        <taxon>Suessiales</taxon>
        <taxon>Symbiodiniaceae</taxon>
        <taxon>Cladocopium</taxon>
    </lineage>
</organism>
<dbReference type="SUPFAM" id="SSF47473">
    <property type="entry name" value="EF-hand"/>
    <property type="match status" value="1"/>
</dbReference>
<dbReference type="InterPro" id="IPR000073">
    <property type="entry name" value="AB_hydrolase_1"/>
</dbReference>
<name>A0A9P1CTT9_9DINO</name>
<dbReference type="GO" id="GO:0005096">
    <property type="term" value="F:GTPase activator activity"/>
    <property type="evidence" value="ECO:0007669"/>
    <property type="project" value="InterPro"/>
</dbReference>
<dbReference type="OrthoDB" id="194775at2759"/>
<evidence type="ECO:0000256" key="3">
    <source>
        <dbReference type="ARBA" id="ARBA00022837"/>
    </source>
</evidence>
<dbReference type="AlphaFoldDB" id="A0A9P1CTT9"/>
<dbReference type="PROSITE" id="PS00018">
    <property type="entry name" value="EF_HAND_1"/>
    <property type="match status" value="1"/>
</dbReference>
<keyword evidence="3" id="KW-0106">Calcium</keyword>
<dbReference type="EMBL" id="CAMXCT010002247">
    <property type="protein sequence ID" value="CAI3996818.1"/>
    <property type="molecule type" value="Genomic_DNA"/>
</dbReference>
<dbReference type="InterPro" id="IPR012945">
    <property type="entry name" value="Tubulin-bd_cofactor_C_dom"/>
</dbReference>
<dbReference type="Proteomes" id="UP001152797">
    <property type="component" value="Unassembled WGS sequence"/>
</dbReference>
<dbReference type="SMART" id="SM00673">
    <property type="entry name" value="CARP"/>
    <property type="match status" value="2"/>
</dbReference>
<dbReference type="InterPro" id="IPR017901">
    <property type="entry name" value="C-CAP_CF_C-like"/>
</dbReference>
<dbReference type="Gene3D" id="3.40.50.1820">
    <property type="entry name" value="alpha/beta hydrolase"/>
    <property type="match status" value="1"/>
</dbReference>
<dbReference type="Pfam" id="PF07986">
    <property type="entry name" value="TBCC"/>
    <property type="match status" value="1"/>
</dbReference>
<feature type="domain" description="EF-hand" evidence="6">
    <location>
        <begin position="350"/>
        <end position="385"/>
    </location>
</feature>
<dbReference type="EMBL" id="CAMXCT020002247">
    <property type="protein sequence ID" value="CAL1150193.1"/>
    <property type="molecule type" value="Genomic_DNA"/>
</dbReference>
<dbReference type="InterPro" id="IPR002048">
    <property type="entry name" value="EF_hand_dom"/>
</dbReference>
<comment type="caution">
    <text evidence="8">The sequence shown here is derived from an EMBL/GenBank/DDBJ whole genome shotgun (WGS) entry which is preliminary data.</text>
</comment>
<proteinExistence type="inferred from homology"/>
<sequence>MHGLPRCIVLCTALSVAESLGRVIPRGASPLQSMAKPSVPLSITSTGPTSTVRPVLFFVHGWPDDASVWRAQVEYFKTKYHCKCVTMPHFGGREMSFRLGHREEGYNFYELADILAENIRSECRTPVILILHDWGCIWGFLMQARYPGLVKSIVALDVGQPSCVTGLDKALGAFFAYQFLPLAAFFIIRATARLGPTLRDWGRWVADGAIRGFIWLAGHGSRSITADASYPYFHYLKGQGFRDAPKVSSGATLPTVPSCPCLFMYAKRKPFMFHSKAWAEHLKKRSDCHVIPVNAGMKGHWLQVEKAQEVNEAIEKWLKASAWRSLLGLARPKKLVGKSPFFRAAGSGAAGPKDVSKLFEEIDTDGDGQLSREDLLPYLRDYLGFGHAEVLNFLEAHRSSNSGVDLADFKRGLEELNPYAVHNRDHKLIVRKPHAFGGIEGVDFHLEDCTGCTCLICDRSEEFKVDALTNCRVLIGPCSSSTFIRNCENCTFWVATKQFRVRDCSHCTFYLHCHTEPVIEASKDLRIAPFHATYPGLKKQFQDAGFEAKLNFWNAVYDFTGNSKHANWSIPALDECEKLVVTFEGSDEIPEEATPELTQELLVADPLESSESHGQSVASVPQTRPQAPASPSPKRLRRCISDAAQEISGRLEAVMLSEREVTHSKMLPKRGEEVQRPEKKADTVEEVEILDMDENLERPQQAKDLALGPTGSCTGCLGSSKARAAAWSTPGAGEPPNRSRPLGGLRRSHKWQPM</sequence>
<evidence type="ECO:0000259" key="7">
    <source>
        <dbReference type="PROSITE" id="PS51329"/>
    </source>
</evidence>
<dbReference type="Gene3D" id="2.160.20.70">
    <property type="match status" value="1"/>
</dbReference>
<feature type="domain" description="C-CAP/cofactor C-like" evidence="7">
    <location>
        <begin position="433"/>
        <end position="561"/>
    </location>
</feature>
<dbReference type="EMBL" id="CAMXCT030002247">
    <property type="protein sequence ID" value="CAL4784130.1"/>
    <property type="molecule type" value="Genomic_DNA"/>
</dbReference>
<protein>
    <submittedName>
        <fullName evidence="10">EF-hand domain-containing protein</fullName>
    </submittedName>
</protein>
<evidence type="ECO:0000259" key="6">
    <source>
        <dbReference type="PROSITE" id="PS50222"/>
    </source>
</evidence>
<dbReference type="InterPro" id="IPR029058">
    <property type="entry name" value="AB_hydrolase_fold"/>
</dbReference>
<dbReference type="GO" id="GO:0005509">
    <property type="term" value="F:calcium ion binding"/>
    <property type="evidence" value="ECO:0007669"/>
    <property type="project" value="InterPro"/>
</dbReference>
<dbReference type="PANTHER" id="PTHR15440:SF0">
    <property type="entry name" value="PROTEIN XRP2"/>
    <property type="match status" value="1"/>
</dbReference>
<gene>
    <name evidence="8" type="ORF">C1SCF055_LOCUS23259</name>
</gene>
<dbReference type="GO" id="GO:0000166">
    <property type="term" value="F:nucleotide binding"/>
    <property type="evidence" value="ECO:0007669"/>
    <property type="project" value="UniProtKB-KW"/>
</dbReference>
<keyword evidence="5" id="KW-0732">Signal</keyword>
<feature type="region of interest" description="Disordered" evidence="4">
    <location>
        <begin position="607"/>
        <end position="636"/>
    </location>
</feature>
<dbReference type="InterPro" id="IPR006599">
    <property type="entry name" value="CARP_motif"/>
</dbReference>
<evidence type="ECO:0000313" key="8">
    <source>
        <dbReference type="EMBL" id="CAI3996818.1"/>
    </source>
</evidence>
<dbReference type="GO" id="GO:0006892">
    <property type="term" value="P:post-Golgi vesicle-mediated transport"/>
    <property type="evidence" value="ECO:0007669"/>
    <property type="project" value="TreeGrafter"/>
</dbReference>
<dbReference type="SUPFAM" id="SSF53474">
    <property type="entry name" value="alpha/beta-Hydrolases"/>
    <property type="match status" value="1"/>
</dbReference>
<evidence type="ECO:0000256" key="5">
    <source>
        <dbReference type="SAM" id="SignalP"/>
    </source>
</evidence>
<dbReference type="PANTHER" id="PTHR15440">
    <property type="entry name" value="XRP2 PROTEIN"/>
    <property type="match status" value="1"/>
</dbReference>
<feature type="signal peptide" evidence="5">
    <location>
        <begin position="1"/>
        <end position="19"/>
    </location>
</feature>
<dbReference type="InterPro" id="IPR011992">
    <property type="entry name" value="EF-hand-dom_pair"/>
</dbReference>
<keyword evidence="2" id="KW-0547">Nucleotide-binding</keyword>
<dbReference type="InterPro" id="IPR039093">
    <property type="entry name" value="XRP2"/>
</dbReference>
<dbReference type="GO" id="GO:1990075">
    <property type="term" value="C:periciliary membrane compartment"/>
    <property type="evidence" value="ECO:0007669"/>
    <property type="project" value="TreeGrafter"/>
</dbReference>
<dbReference type="PROSITE" id="PS51329">
    <property type="entry name" value="C_CAP_COFACTOR_C"/>
    <property type="match status" value="1"/>
</dbReference>
<reference evidence="8" key="1">
    <citation type="submission" date="2022-10" db="EMBL/GenBank/DDBJ databases">
        <authorList>
            <person name="Chen Y."/>
            <person name="Dougan E. K."/>
            <person name="Chan C."/>
            <person name="Rhodes N."/>
            <person name="Thang M."/>
        </authorList>
    </citation>
    <scope>NUCLEOTIDE SEQUENCE</scope>
</reference>
<evidence type="ECO:0000256" key="4">
    <source>
        <dbReference type="SAM" id="MobiDB-lite"/>
    </source>
</evidence>
<comment type="similarity">
    <text evidence="1">Belongs to the TBCC family.</text>
</comment>
<reference evidence="9" key="2">
    <citation type="submission" date="2024-04" db="EMBL/GenBank/DDBJ databases">
        <authorList>
            <person name="Chen Y."/>
            <person name="Shah S."/>
            <person name="Dougan E. K."/>
            <person name="Thang M."/>
            <person name="Chan C."/>
        </authorList>
    </citation>
    <scope>NUCLEOTIDE SEQUENCE [LARGE SCALE GENOMIC DNA]</scope>
</reference>
<accession>A0A9P1CTT9</accession>
<dbReference type="GO" id="GO:0005929">
    <property type="term" value="C:cilium"/>
    <property type="evidence" value="ECO:0007669"/>
    <property type="project" value="TreeGrafter"/>
</dbReference>
<feature type="compositionally biased region" description="Polar residues" evidence="4">
    <location>
        <begin position="612"/>
        <end position="625"/>
    </location>
</feature>
<feature type="chain" id="PRO_5043270837" evidence="5">
    <location>
        <begin position="20"/>
        <end position="754"/>
    </location>
</feature>
<keyword evidence="11" id="KW-1185">Reference proteome</keyword>
<dbReference type="Pfam" id="PF12697">
    <property type="entry name" value="Abhydrolase_6"/>
    <property type="match status" value="1"/>
</dbReference>
<dbReference type="InterPro" id="IPR018247">
    <property type="entry name" value="EF_Hand_1_Ca_BS"/>
</dbReference>
<feature type="region of interest" description="Disordered" evidence="4">
    <location>
        <begin position="716"/>
        <end position="754"/>
    </location>
</feature>
<evidence type="ECO:0000313" key="9">
    <source>
        <dbReference type="EMBL" id="CAL1150193.1"/>
    </source>
</evidence>
<evidence type="ECO:0000313" key="10">
    <source>
        <dbReference type="EMBL" id="CAL4784130.1"/>
    </source>
</evidence>
<evidence type="ECO:0000313" key="11">
    <source>
        <dbReference type="Proteomes" id="UP001152797"/>
    </source>
</evidence>
<evidence type="ECO:0000256" key="2">
    <source>
        <dbReference type="ARBA" id="ARBA00022741"/>
    </source>
</evidence>
<evidence type="ECO:0000256" key="1">
    <source>
        <dbReference type="ARBA" id="ARBA00008848"/>
    </source>
</evidence>
<dbReference type="InterPro" id="IPR016098">
    <property type="entry name" value="CAP/MinC_C"/>
</dbReference>
<dbReference type="PROSITE" id="PS50222">
    <property type="entry name" value="EF_HAND_2"/>
    <property type="match status" value="1"/>
</dbReference>